<dbReference type="PANTHER" id="PTHR42714:SF6">
    <property type="entry name" value="TRANSLATION INITIATION FACTOR IF-2"/>
    <property type="match status" value="1"/>
</dbReference>
<dbReference type="EMBL" id="FMXR01000012">
    <property type="protein sequence ID" value="SDB23764.1"/>
    <property type="molecule type" value="Genomic_DNA"/>
</dbReference>
<feature type="domain" description="Hydrogen maturase F tetramerization" evidence="5">
    <location>
        <begin position="283"/>
        <end position="398"/>
    </location>
</feature>
<accession>A0A1G6BT31</accession>
<dbReference type="Gene3D" id="3.40.50.300">
    <property type="entry name" value="P-loop containing nucleotide triphosphate hydrolases"/>
    <property type="match status" value="1"/>
</dbReference>
<keyword evidence="1" id="KW-0547">Nucleotide-binding</keyword>
<dbReference type="Gene3D" id="3.40.50.11420">
    <property type="match status" value="1"/>
</dbReference>
<keyword evidence="7" id="KW-1185">Reference proteome</keyword>
<evidence type="ECO:0000313" key="6">
    <source>
        <dbReference type="EMBL" id="SDB23764.1"/>
    </source>
</evidence>
<dbReference type="InterPro" id="IPR040644">
    <property type="entry name" value="HydF_tetramer"/>
</dbReference>
<dbReference type="AlphaFoldDB" id="A0A1G6BT31"/>
<dbReference type="STRING" id="1732.SAMN02910417_01781"/>
<feature type="domain" description="G" evidence="3">
    <location>
        <begin position="14"/>
        <end position="128"/>
    </location>
</feature>
<dbReference type="Gene3D" id="3.40.50.11410">
    <property type="match status" value="1"/>
</dbReference>
<dbReference type="SUPFAM" id="SSF52540">
    <property type="entry name" value="P-loop containing nucleoside triphosphate hydrolases"/>
    <property type="match status" value="1"/>
</dbReference>
<evidence type="ECO:0000259" key="5">
    <source>
        <dbReference type="Pfam" id="PF18133"/>
    </source>
</evidence>
<dbReference type="NCBIfam" id="TIGR03918">
    <property type="entry name" value="GTP_HydF"/>
    <property type="match status" value="1"/>
</dbReference>
<dbReference type="NCBIfam" id="TIGR00231">
    <property type="entry name" value="small_GTP"/>
    <property type="match status" value="1"/>
</dbReference>
<dbReference type="GO" id="GO:0002098">
    <property type="term" value="P:tRNA wobble uridine modification"/>
    <property type="evidence" value="ECO:0007669"/>
    <property type="project" value="TreeGrafter"/>
</dbReference>
<name>A0A1G6BT31_EUBOX</name>
<dbReference type="Pfam" id="PF18133">
    <property type="entry name" value="HydF_tetramer"/>
    <property type="match status" value="1"/>
</dbReference>
<dbReference type="Proteomes" id="UP000199228">
    <property type="component" value="Unassembled WGS sequence"/>
</dbReference>
<dbReference type="Pfam" id="PF18128">
    <property type="entry name" value="HydF_dimer"/>
    <property type="match status" value="1"/>
</dbReference>
<dbReference type="InterPro" id="IPR005225">
    <property type="entry name" value="Small_GTP-bd"/>
</dbReference>
<dbReference type="GO" id="GO:0005737">
    <property type="term" value="C:cytoplasm"/>
    <property type="evidence" value="ECO:0007669"/>
    <property type="project" value="TreeGrafter"/>
</dbReference>
<reference evidence="6 7" key="1">
    <citation type="submission" date="2016-10" db="EMBL/GenBank/DDBJ databases">
        <authorList>
            <person name="de Groot N.N."/>
        </authorList>
    </citation>
    <scope>NUCLEOTIDE SEQUENCE [LARGE SCALE GENOMIC DNA]</scope>
    <source>
        <strain evidence="6 7">DSM 3217</strain>
    </source>
</reference>
<dbReference type="GO" id="GO:0030488">
    <property type="term" value="P:tRNA methylation"/>
    <property type="evidence" value="ECO:0007669"/>
    <property type="project" value="TreeGrafter"/>
</dbReference>
<keyword evidence="2" id="KW-0342">GTP-binding</keyword>
<feature type="domain" description="Hydrogen maturase F dimerization" evidence="4">
    <location>
        <begin position="180"/>
        <end position="278"/>
    </location>
</feature>
<organism evidence="6 7">
    <name type="scientific">Eubacterium oxidoreducens</name>
    <dbReference type="NCBI Taxonomy" id="1732"/>
    <lineage>
        <taxon>Bacteria</taxon>
        <taxon>Bacillati</taxon>
        <taxon>Bacillota</taxon>
        <taxon>Clostridia</taxon>
        <taxon>Eubacteriales</taxon>
        <taxon>Eubacteriaceae</taxon>
        <taxon>Eubacterium</taxon>
    </lineage>
</organism>
<dbReference type="InterPro" id="IPR041606">
    <property type="entry name" value="HydF_dimer"/>
</dbReference>
<evidence type="ECO:0000313" key="7">
    <source>
        <dbReference type="Proteomes" id="UP000199228"/>
    </source>
</evidence>
<dbReference type="InterPro" id="IPR023873">
    <property type="entry name" value="FeFe-hyd_GTPase_HydF"/>
</dbReference>
<sequence>MSLNQTPSSERVHISFFGKRNAGKSSLINAVTGQELAVVSDVAGTTTDPVRKAMELLPIGPVLMIDTPGFDDEGLIGEKRVQKTKQVLNMTDIALLVMDATQPADESDRQLVELFTAKSIPFLVVYTKSDLIRIKPKEEFAQEKGFLGSIVVCANTGENIYELKELIGKTLKESKQDKHLIADLISPGDVIVLVIPIDESAPKGRIILPQQQVLRDILETGAKAMVVRETELASALKELKEPPALVITDSQVFHYVNQIVPDNIMLTSFSILLARYKGFLDSALEGVRALDDLQDGDTVLISEGCTHHRQCEDIGTVKIPNWLNVYTGKKIRFKTTSGREFCEDLSEYKLVIHCGGCMLNEREMIYRMKTANDEGVPFTNYGILIAHVNGILKRAIQIFEK</sequence>
<dbReference type="RefSeq" id="WP_090174011.1">
    <property type="nucleotide sequence ID" value="NZ_FMXR01000012.1"/>
</dbReference>
<dbReference type="CDD" id="cd00880">
    <property type="entry name" value="Era_like"/>
    <property type="match status" value="1"/>
</dbReference>
<proteinExistence type="predicted"/>
<dbReference type="GO" id="GO:0005525">
    <property type="term" value="F:GTP binding"/>
    <property type="evidence" value="ECO:0007669"/>
    <property type="project" value="UniProtKB-KW"/>
</dbReference>
<gene>
    <name evidence="6" type="ORF">SAMN02910417_01781</name>
</gene>
<dbReference type="PANTHER" id="PTHR42714">
    <property type="entry name" value="TRNA MODIFICATION GTPASE GTPBP3"/>
    <property type="match status" value="1"/>
</dbReference>
<dbReference type="InterPro" id="IPR027417">
    <property type="entry name" value="P-loop_NTPase"/>
</dbReference>
<dbReference type="InterPro" id="IPR006073">
    <property type="entry name" value="GTP-bd"/>
</dbReference>
<evidence type="ECO:0000259" key="4">
    <source>
        <dbReference type="Pfam" id="PF18128"/>
    </source>
</evidence>
<dbReference type="Pfam" id="PF01926">
    <property type="entry name" value="MMR_HSR1"/>
    <property type="match status" value="1"/>
</dbReference>
<dbReference type="OrthoDB" id="9811338at2"/>
<evidence type="ECO:0000259" key="3">
    <source>
        <dbReference type="Pfam" id="PF01926"/>
    </source>
</evidence>
<evidence type="ECO:0000256" key="1">
    <source>
        <dbReference type="ARBA" id="ARBA00022741"/>
    </source>
</evidence>
<evidence type="ECO:0000256" key="2">
    <source>
        <dbReference type="ARBA" id="ARBA00023134"/>
    </source>
</evidence>
<protein>
    <submittedName>
        <fullName evidence="6">[FeFe] hydrogenase H-cluster maturation GTPase HydF</fullName>
    </submittedName>
</protein>